<keyword evidence="4" id="KW-0119">Carbohydrate metabolism</keyword>
<proteinExistence type="inferred from homology"/>
<dbReference type="Gene3D" id="2.115.10.20">
    <property type="entry name" value="Glycosyl hydrolase domain, family 43"/>
    <property type="match status" value="1"/>
</dbReference>
<sequence length="300" mass="33852">MKFLLLLLLAGSPKKDSIPLLLADPTIFTWKGTHYAFGTNANDGFHAFVSKDLVHWADSGLALTKGASFGDKGFWAPQVFHHHNKFYMAYTANEEIAIAESDHPAGPYKQKELRSIPADKKQIDPFVFFDEGKIYMYHVRLDSGNRIFVGELNKDLSGFIPGTLKKCMQAGEGWENTANAPWPVMEGPTVIKKDKQYYMFYSCNDFRNIDYAVGVAVSNSPVGPWKRYEGNPIISRKNTGQNGSGHGDVLLVGNKWYYVFHVHYNEQRTGPRKTYIVELKWGKGFPAMIPATQRALFNDL</sequence>
<dbReference type="RefSeq" id="WP_074242397.1">
    <property type="nucleotide sequence ID" value="NZ_FSRA01000002.1"/>
</dbReference>
<keyword evidence="3 8" id="KW-0378">Hydrolase</keyword>
<keyword evidence="5 8" id="KW-0326">Glycosidase</keyword>
<keyword evidence="2" id="KW-0858">Xylan degradation</keyword>
<evidence type="ECO:0000256" key="7">
    <source>
        <dbReference type="PIRSR" id="PIRSR606710-2"/>
    </source>
</evidence>
<evidence type="ECO:0000256" key="3">
    <source>
        <dbReference type="ARBA" id="ARBA00022801"/>
    </source>
</evidence>
<dbReference type="EMBL" id="FSRA01000002">
    <property type="protein sequence ID" value="SIO51890.1"/>
    <property type="molecule type" value="Genomic_DNA"/>
</dbReference>
<dbReference type="SUPFAM" id="SSF75005">
    <property type="entry name" value="Arabinanase/levansucrase/invertase"/>
    <property type="match status" value="1"/>
</dbReference>
<dbReference type="InterPro" id="IPR023296">
    <property type="entry name" value="Glyco_hydro_beta-prop_sf"/>
</dbReference>
<evidence type="ECO:0000313" key="10">
    <source>
        <dbReference type="Proteomes" id="UP000185003"/>
    </source>
</evidence>
<evidence type="ECO:0000313" key="9">
    <source>
        <dbReference type="EMBL" id="SIO51890.1"/>
    </source>
</evidence>
<comment type="similarity">
    <text evidence="1 8">Belongs to the glycosyl hydrolase 43 family.</text>
</comment>
<gene>
    <name evidence="9" type="ORF">SAMN04488055_5130</name>
</gene>
<dbReference type="GO" id="GO:0045493">
    <property type="term" value="P:xylan catabolic process"/>
    <property type="evidence" value="ECO:0007669"/>
    <property type="project" value="UniProtKB-KW"/>
</dbReference>
<protein>
    <submittedName>
        <fullName evidence="9">Glycosyl hydrolases family 43</fullName>
    </submittedName>
</protein>
<evidence type="ECO:0000256" key="8">
    <source>
        <dbReference type="RuleBase" id="RU361187"/>
    </source>
</evidence>
<dbReference type="PANTHER" id="PTHR43772:SF2">
    <property type="entry name" value="PUTATIVE (AFU_ORTHOLOGUE AFUA_2G04480)-RELATED"/>
    <property type="match status" value="1"/>
</dbReference>
<feature type="active site" description="Proton donor" evidence="6">
    <location>
        <position position="186"/>
    </location>
</feature>
<keyword evidence="2" id="KW-0624">Polysaccharide degradation</keyword>
<dbReference type="InterPro" id="IPR052176">
    <property type="entry name" value="Glycosyl_Hydrlase_43_Enz"/>
</dbReference>
<evidence type="ECO:0000256" key="4">
    <source>
        <dbReference type="ARBA" id="ARBA00023277"/>
    </source>
</evidence>
<evidence type="ECO:0000256" key="6">
    <source>
        <dbReference type="PIRSR" id="PIRSR606710-1"/>
    </source>
</evidence>
<name>A0A1N6K5Q8_9BACT</name>
<feature type="site" description="Important for catalytic activity, responsible for pKa modulation of the active site Glu and correct orientation of both the proton donor and substrate" evidence="7">
    <location>
        <position position="124"/>
    </location>
</feature>
<dbReference type="Pfam" id="PF04616">
    <property type="entry name" value="Glyco_hydro_43"/>
    <property type="match status" value="1"/>
</dbReference>
<reference evidence="9 10" key="1">
    <citation type="submission" date="2016-11" db="EMBL/GenBank/DDBJ databases">
        <authorList>
            <person name="Jaros S."/>
            <person name="Januszkiewicz K."/>
            <person name="Wedrychowicz H."/>
        </authorList>
    </citation>
    <scope>NUCLEOTIDE SEQUENCE [LARGE SCALE GENOMIC DNA]</scope>
    <source>
        <strain evidence="9 10">DSM 24787</strain>
    </source>
</reference>
<keyword evidence="10" id="KW-1185">Reference proteome</keyword>
<feature type="active site" description="Proton acceptor" evidence="6">
    <location>
        <position position="24"/>
    </location>
</feature>
<dbReference type="InterPro" id="IPR006710">
    <property type="entry name" value="Glyco_hydro_43"/>
</dbReference>
<dbReference type="AlphaFoldDB" id="A0A1N6K5Q8"/>
<evidence type="ECO:0000256" key="5">
    <source>
        <dbReference type="ARBA" id="ARBA00023295"/>
    </source>
</evidence>
<dbReference type="CDD" id="cd08991">
    <property type="entry name" value="GH43_HoAraf43-like"/>
    <property type="match status" value="1"/>
</dbReference>
<evidence type="ECO:0000256" key="2">
    <source>
        <dbReference type="ARBA" id="ARBA00022651"/>
    </source>
</evidence>
<dbReference type="OrthoDB" id="9801455at2"/>
<accession>A0A1N6K5Q8</accession>
<organism evidence="9 10">
    <name type="scientific">Chitinophaga niabensis</name>
    <dbReference type="NCBI Taxonomy" id="536979"/>
    <lineage>
        <taxon>Bacteria</taxon>
        <taxon>Pseudomonadati</taxon>
        <taxon>Bacteroidota</taxon>
        <taxon>Chitinophagia</taxon>
        <taxon>Chitinophagales</taxon>
        <taxon>Chitinophagaceae</taxon>
        <taxon>Chitinophaga</taxon>
    </lineage>
</organism>
<dbReference type="PANTHER" id="PTHR43772">
    <property type="entry name" value="ENDO-1,4-BETA-XYLANASE"/>
    <property type="match status" value="1"/>
</dbReference>
<dbReference type="STRING" id="536979.SAMN04488055_5130"/>
<evidence type="ECO:0000256" key="1">
    <source>
        <dbReference type="ARBA" id="ARBA00009865"/>
    </source>
</evidence>
<dbReference type="GO" id="GO:0004553">
    <property type="term" value="F:hydrolase activity, hydrolyzing O-glycosyl compounds"/>
    <property type="evidence" value="ECO:0007669"/>
    <property type="project" value="InterPro"/>
</dbReference>
<dbReference type="Proteomes" id="UP000185003">
    <property type="component" value="Unassembled WGS sequence"/>
</dbReference>